<evidence type="ECO:0000256" key="11">
    <source>
        <dbReference type="ARBA" id="ARBA00023043"/>
    </source>
</evidence>
<dbReference type="GO" id="GO:0043596">
    <property type="term" value="C:nuclear replication fork"/>
    <property type="evidence" value="ECO:0007669"/>
    <property type="project" value="TreeGrafter"/>
</dbReference>
<evidence type="ECO:0000256" key="3">
    <source>
        <dbReference type="ARBA" id="ARBA00010999"/>
    </source>
</evidence>
<keyword evidence="18" id="KW-1185">Reference proteome</keyword>
<dbReference type="PROSITE" id="PS50005">
    <property type="entry name" value="TPR"/>
    <property type="match status" value="1"/>
</dbReference>
<dbReference type="EMBL" id="CARXXK010000005">
    <property type="protein sequence ID" value="CAI6369236.1"/>
    <property type="molecule type" value="Genomic_DNA"/>
</dbReference>
<dbReference type="InterPro" id="IPR011990">
    <property type="entry name" value="TPR-like_helical_dom_sf"/>
</dbReference>
<evidence type="ECO:0000256" key="10">
    <source>
        <dbReference type="ARBA" id="ARBA00022853"/>
    </source>
</evidence>
<feature type="repeat" description="ANK" evidence="14">
    <location>
        <begin position="517"/>
        <end position="549"/>
    </location>
</feature>
<keyword evidence="6" id="KW-0433">Leucine-rich repeat</keyword>
<evidence type="ECO:0000256" key="9">
    <source>
        <dbReference type="ARBA" id="ARBA00022803"/>
    </source>
</evidence>
<evidence type="ECO:0000256" key="16">
    <source>
        <dbReference type="SAM" id="MobiDB-lite"/>
    </source>
</evidence>
<keyword evidence="5" id="KW-0158">Chromosome</keyword>
<evidence type="ECO:0000256" key="13">
    <source>
        <dbReference type="ARBA" id="ARBA00023242"/>
    </source>
</evidence>
<evidence type="ECO:0000256" key="12">
    <source>
        <dbReference type="ARBA" id="ARBA00023204"/>
    </source>
</evidence>
<dbReference type="SUPFAM" id="SSF52047">
    <property type="entry name" value="RNI-like"/>
    <property type="match status" value="1"/>
</dbReference>
<dbReference type="SMART" id="SM00028">
    <property type="entry name" value="TPR"/>
    <property type="match status" value="6"/>
</dbReference>
<dbReference type="SUPFAM" id="SSF48403">
    <property type="entry name" value="Ankyrin repeat"/>
    <property type="match status" value="1"/>
</dbReference>
<protein>
    <recommendedName>
        <fullName evidence="4">Tonsoku-like protein</fullName>
    </recommendedName>
</protein>
<dbReference type="Gene3D" id="1.25.40.20">
    <property type="entry name" value="Ankyrin repeat-containing domain"/>
    <property type="match status" value="1"/>
</dbReference>
<dbReference type="InterPro" id="IPR019734">
    <property type="entry name" value="TPR_rpt"/>
</dbReference>
<evidence type="ECO:0000256" key="15">
    <source>
        <dbReference type="PROSITE-ProRule" id="PRU00339"/>
    </source>
</evidence>
<dbReference type="GO" id="GO:0031297">
    <property type="term" value="P:replication fork processing"/>
    <property type="evidence" value="ECO:0007669"/>
    <property type="project" value="TreeGrafter"/>
</dbReference>
<evidence type="ECO:0000313" key="17">
    <source>
        <dbReference type="EMBL" id="CAI6369236.1"/>
    </source>
</evidence>
<feature type="repeat" description="ANK" evidence="14">
    <location>
        <begin position="550"/>
        <end position="582"/>
    </location>
</feature>
<dbReference type="PROSITE" id="PS50088">
    <property type="entry name" value="ANK_REPEAT"/>
    <property type="match status" value="3"/>
</dbReference>
<dbReference type="Pfam" id="PF12796">
    <property type="entry name" value="Ank_2"/>
    <property type="match status" value="1"/>
</dbReference>
<dbReference type="SUPFAM" id="SSF48452">
    <property type="entry name" value="TPR-like"/>
    <property type="match status" value="3"/>
</dbReference>
<feature type="region of interest" description="Disordered" evidence="16">
    <location>
        <begin position="813"/>
        <end position="837"/>
    </location>
</feature>
<dbReference type="GO" id="GO:0006325">
    <property type="term" value="P:chromatin organization"/>
    <property type="evidence" value="ECO:0007669"/>
    <property type="project" value="UniProtKB-KW"/>
</dbReference>
<dbReference type="InterPro" id="IPR002110">
    <property type="entry name" value="Ankyrin_rpt"/>
</dbReference>
<comment type="subcellular location">
    <subcellularLocation>
        <location evidence="2">Chromosome</location>
    </subcellularLocation>
    <subcellularLocation>
        <location evidence="1">Nucleus</location>
    </subcellularLocation>
</comment>
<keyword evidence="10" id="KW-0156">Chromatin regulator</keyword>
<evidence type="ECO:0000256" key="4">
    <source>
        <dbReference type="ARBA" id="ARBA00017829"/>
    </source>
</evidence>
<dbReference type="GO" id="GO:0000724">
    <property type="term" value="P:double-strand break repair via homologous recombination"/>
    <property type="evidence" value="ECO:0007669"/>
    <property type="project" value="TreeGrafter"/>
</dbReference>
<evidence type="ECO:0000256" key="5">
    <source>
        <dbReference type="ARBA" id="ARBA00022454"/>
    </source>
</evidence>
<dbReference type="SMART" id="SM00248">
    <property type="entry name" value="ANK"/>
    <property type="match status" value="3"/>
</dbReference>
<evidence type="ECO:0000256" key="6">
    <source>
        <dbReference type="ARBA" id="ARBA00022614"/>
    </source>
</evidence>
<sequence length="1312" mass="149780">MNEMEERKWLKKKEKALLDDNFENLYYACKELADIYVNQEDYQQALSQYEQCEEAANRCGDEIRLGVANRMIGEMYCYLNDFKNAIKHQKLHLKISNSKNDVVEQQRALATLGRTYFLLSETLDFNIDNKSEVLNTSVKYYLKSLEVCNKLGKEVGTKSLSEMKARLYLNLSLCEESSNDLNKSMDYINKAMKLCSDADLNDELCKCYSIKSGLYSKQDNFSKAIACVDQGLQIASRLSNKKYIGTELLCLKAELLIDINDYQTAKLAMVKAYKLKVPIKNEFEEVVKKLKIIVVMCQVENSLLLASQMDYEQRRQLNEKLGDACVALKKYSKAITYYEKMLENSELCGMTDKSLIPCYVSLAQTYKDNKQYYQALEYFYKELNIYSENSIEACKTLLNIADLMESQYDPFDKIWSIYERAKCIARKNNDGHLQLAAVKGMKCLAEDRNQPELVNDLRSELNSLLKYETESAEEEYDVPDFWDDISLKDLSDIDEEEDDRKRKRQKQTTIPEKKNEKGETPIIPACAKGNVKLVLSLLKQGHSVNAGDALGWTALHEASNYGYVDIVNVLLDHGADINNRGGPCCEGITPLHDAAACGHLEVIDCLLDRGANPLVRTNKGETPLDSLIACRNRVILEEKKELDSNKLAHFWSIVERLGDCLRKAGYTPPVPLTDVDEILKNGQLPTDNYLGVIPDNHKRSRKPYADIEDFDRLERKEKNIDVEDVFTSGAAEDYKQTISQLKNHSKRRRESEIHYEISQPPLVENSPDEWLEEDIIIKPKKRYCTDTTKHNYSPIKEFNFEDNDNWLNNEKLPDISSDVESNKEVQSFLPDSDEDSDSISVVSNQQKALVKNNYKPLMLSTSKRKHQSKLEHQGFINIKNISPEIDEPAPIFQPVKRDEIARNINRTIKVRVKDRLFLVPIPASEENINLKWLSTEVSRRYQKLESVNPILNLTTDDGALLDENDPIDLVYGLQEVLGNIIGWSTETLIETYKKLCVESNTTFDESISQFLDVLQATGTLNMSDYIMMPNVLNITLNVACHYHHLQLLCLSGVALEDNGMKMLSEYMSNLEQLIKLDVSCNNVSSTGIGYWTTLITNNKCLINLESLNISHNPITNAGLAHLRLITQYSTSLRSLYLRDIDIDHDCYDYASELYLDNIEDLDLSFNMLGRTGVSGFFIRLDPMRLKYLNVRNTGSSMVLRECTLFLERSQADCLHSIDLSSLDLEDEDLDLLCNCLESAGNLQHLWLADNPKVTQMCIDRIKHLSVKFVHMAGCKPVDISQFDTIDLEQMSISGYGDSPLFKNAPYNVKVSL</sequence>
<keyword evidence="9 15" id="KW-0802">TPR repeat</keyword>
<keyword evidence="11 14" id="KW-0040">ANK repeat</keyword>
<comment type="similarity">
    <text evidence="3">Belongs to the Tonsoku family.</text>
</comment>
<dbReference type="InterPro" id="IPR032675">
    <property type="entry name" value="LRR_dom_sf"/>
</dbReference>
<keyword evidence="7" id="KW-0677">Repeat</keyword>
<dbReference type="Gene3D" id="1.25.40.10">
    <property type="entry name" value="Tetratricopeptide repeat domain"/>
    <property type="match status" value="2"/>
</dbReference>
<gene>
    <name evidence="17" type="ORF">MEUPH1_LOCUS23497</name>
</gene>
<accession>A0AAV0XPC6</accession>
<comment type="caution">
    <text evidence="17">The sequence shown here is derived from an EMBL/GenBank/DDBJ whole genome shotgun (WGS) entry which is preliminary data.</text>
</comment>
<dbReference type="PANTHER" id="PTHR46358:SF1">
    <property type="entry name" value="TONSOKU-LIKE PROTEIN"/>
    <property type="match status" value="1"/>
</dbReference>
<evidence type="ECO:0000256" key="8">
    <source>
        <dbReference type="ARBA" id="ARBA00022763"/>
    </source>
</evidence>
<proteinExistence type="inferred from homology"/>
<feature type="repeat" description="TPR" evidence="15">
    <location>
        <begin position="356"/>
        <end position="389"/>
    </location>
</feature>
<dbReference type="PANTHER" id="PTHR46358">
    <property type="entry name" value="TONSOKU-LIKE PROTEIN"/>
    <property type="match status" value="1"/>
</dbReference>
<organism evidence="17 18">
    <name type="scientific">Macrosiphum euphorbiae</name>
    <name type="common">potato aphid</name>
    <dbReference type="NCBI Taxonomy" id="13131"/>
    <lineage>
        <taxon>Eukaryota</taxon>
        <taxon>Metazoa</taxon>
        <taxon>Ecdysozoa</taxon>
        <taxon>Arthropoda</taxon>
        <taxon>Hexapoda</taxon>
        <taxon>Insecta</taxon>
        <taxon>Pterygota</taxon>
        <taxon>Neoptera</taxon>
        <taxon>Paraneoptera</taxon>
        <taxon>Hemiptera</taxon>
        <taxon>Sternorrhyncha</taxon>
        <taxon>Aphidomorpha</taxon>
        <taxon>Aphidoidea</taxon>
        <taxon>Aphididae</taxon>
        <taxon>Macrosiphini</taxon>
        <taxon>Macrosiphum</taxon>
    </lineage>
</organism>
<dbReference type="InterPro" id="IPR052311">
    <property type="entry name" value="MMS22L-TONSL_complex_comp"/>
</dbReference>
<evidence type="ECO:0000256" key="14">
    <source>
        <dbReference type="PROSITE-ProRule" id="PRU00023"/>
    </source>
</evidence>
<evidence type="ECO:0000256" key="7">
    <source>
        <dbReference type="ARBA" id="ARBA00022737"/>
    </source>
</evidence>
<reference evidence="17 18" key="1">
    <citation type="submission" date="2023-01" db="EMBL/GenBank/DDBJ databases">
        <authorList>
            <person name="Whitehead M."/>
        </authorList>
    </citation>
    <scope>NUCLEOTIDE SEQUENCE [LARGE SCALE GENOMIC DNA]</scope>
</reference>
<dbReference type="PROSITE" id="PS50297">
    <property type="entry name" value="ANK_REP_REGION"/>
    <property type="match status" value="3"/>
</dbReference>
<feature type="repeat" description="ANK" evidence="14">
    <location>
        <begin position="586"/>
        <end position="618"/>
    </location>
</feature>
<feature type="region of interest" description="Disordered" evidence="16">
    <location>
        <begin position="493"/>
        <end position="517"/>
    </location>
</feature>
<dbReference type="InterPro" id="IPR001611">
    <property type="entry name" value="Leu-rich_rpt"/>
</dbReference>
<evidence type="ECO:0000256" key="2">
    <source>
        <dbReference type="ARBA" id="ARBA00004286"/>
    </source>
</evidence>
<dbReference type="Pfam" id="PF13181">
    <property type="entry name" value="TPR_8"/>
    <property type="match status" value="2"/>
</dbReference>
<keyword evidence="12" id="KW-0234">DNA repair</keyword>
<dbReference type="Proteomes" id="UP001160148">
    <property type="component" value="Unassembled WGS sequence"/>
</dbReference>
<dbReference type="Pfam" id="PF00023">
    <property type="entry name" value="Ank"/>
    <property type="match status" value="1"/>
</dbReference>
<evidence type="ECO:0000313" key="18">
    <source>
        <dbReference type="Proteomes" id="UP001160148"/>
    </source>
</evidence>
<dbReference type="Gene3D" id="3.80.10.10">
    <property type="entry name" value="Ribonuclease Inhibitor"/>
    <property type="match status" value="1"/>
</dbReference>
<keyword evidence="13" id="KW-0539">Nucleus</keyword>
<name>A0AAV0XPC6_9HEMI</name>
<dbReference type="PROSITE" id="PS51450">
    <property type="entry name" value="LRR"/>
    <property type="match status" value="1"/>
</dbReference>
<evidence type="ECO:0000256" key="1">
    <source>
        <dbReference type="ARBA" id="ARBA00004123"/>
    </source>
</evidence>
<dbReference type="Pfam" id="PF13176">
    <property type="entry name" value="TPR_7"/>
    <property type="match status" value="1"/>
</dbReference>
<keyword evidence="8" id="KW-0227">DNA damage</keyword>
<dbReference type="InterPro" id="IPR036770">
    <property type="entry name" value="Ankyrin_rpt-contain_sf"/>
</dbReference>